<evidence type="ECO:0000256" key="2">
    <source>
        <dbReference type="ARBA" id="ARBA00005262"/>
    </source>
</evidence>
<dbReference type="PANTHER" id="PTHR33567">
    <property type="entry name" value="CHROMATE ION TRANSPORTER (EUROFUNG)"/>
    <property type="match status" value="1"/>
</dbReference>
<accession>A0ABS7ZVG4</accession>
<dbReference type="NCBIfam" id="TIGR00937">
    <property type="entry name" value="2A51"/>
    <property type="match status" value="1"/>
</dbReference>
<reference evidence="8 9" key="1">
    <citation type="submission" date="2020-12" db="EMBL/GenBank/DDBJ databases">
        <title>Novel Thalassolituus-related marine hydrocarbonoclastic bacteria mediated algae-derived hydrocarbons mineralization in twilight zone of the northern South China Sea.</title>
        <authorList>
            <person name="Dong C."/>
        </authorList>
    </citation>
    <scope>NUCLEOTIDE SEQUENCE [LARGE SCALE GENOMIC DNA]</scope>
    <source>
        <strain evidence="8 9">IMCC1826</strain>
    </source>
</reference>
<protein>
    <submittedName>
        <fullName evidence="8">Chromate efflux transporter</fullName>
    </submittedName>
</protein>
<sequence length="395" mass="41420">MGKILIDIARAFLFLGLTSFGGPAVHIARFEQTFVRKLGWLSAQQYQMLVAQAHFLPGPASSQVGFAIGFLRAGFAGAIIAFVAFTLPSVLLMLAMALQLLLLVTPEQLDVILAAMKLFAVVVVADAVRSMAASFCNDWFTRVVALLATGLVLLAGLTPWVLIAGAGVAGLARALVLKAGNTASLPGPAAPSIECPTEPLAINQVLLWLALWLLILVASFLLPSALWSGFYQAGSFVFGGGHVVLPMLAETLAGRLDSETLLTGYAAAQMVPGPMFTMVTWLAAIMQPEAPFSAALVATLAIFLPGFLLMLAVLPFWRWLSQQAQATAAVAAVNAAVVGLLLATLLGPVVTGAIYGVTDVLLVLLGLVLMMWRKVSVLLLMGFVLVAKGALVTLA</sequence>
<comment type="caution">
    <text evidence="8">The sequence shown here is derived from an EMBL/GenBank/DDBJ whole genome shotgun (WGS) entry which is preliminary data.</text>
</comment>
<evidence type="ECO:0000256" key="7">
    <source>
        <dbReference type="SAM" id="Phobius"/>
    </source>
</evidence>
<dbReference type="InterPro" id="IPR003370">
    <property type="entry name" value="Chromate_transpt"/>
</dbReference>
<dbReference type="RefSeq" id="WP_225676927.1">
    <property type="nucleotide sequence ID" value="NZ_JAEDAH010000102.1"/>
</dbReference>
<feature type="transmembrane region" description="Helical" evidence="7">
    <location>
        <begin position="75"/>
        <end position="104"/>
    </location>
</feature>
<keyword evidence="9" id="KW-1185">Reference proteome</keyword>
<evidence type="ECO:0000313" key="9">
    <source>
        <dbReference type="Proteomes" id="UP000714380"/>
    </source>
</evidence>
<feature type="transmembrane region" description="Helical" evidence="7">
    <location>
        <begin position="12"/>
        <end position="30"/>
    </location>
</feature>
<gene>
    <name evidence="8" type="primary">chrA</name>
    <name evidence="8" type="ORF">I9W95_16550</name>
</gene>
<feature type="transmembrane region" description="Helical" evidence="7">
    <location>
        <begin position="377"/>
        <end position="394"/>
    </location>
</feature>
<feature type="transmembrane region" description="Helical" evidence="7">
    <location>
        <begin position="261"/>
        <end position="286"/>
    </location>
</feature>
<dbReference type="PANTHER" id="PTHR33567:SF3">
    <property type="entry name" value="CHROMATE ION TRANSPORTER (EUROFUNG)"/>
    <property type="match status" value="1"/>
</dbReference>
<feature type="transmembrane region" description="Helical" evidence="7">
    <location>
        <begin position="326"/>
        <end position="346"/>
    </location>
</feature>
<keyword evidence="6 7" id="KW-0472">Membrane</keyword>
<evidence type="ECO:0000256" key="3">
    <source>
        <dbReference type="ARBA" id="ARBA00022475"/>
    </source>
</evidence>
<keyword evidence="3" id="KW-1003">Cell membrane</keyword>
<organism evidence="8 9">
    <name type="scientific">Thalassolituus marinus</name>
    <dbReference type="NCBI Taxonomy" id="671053"/>
    <lineage>
        <taxon>Bacteria</taxon>
        <taxon>Pseudomonadati</taxon>
        <taxon>Pseudomonadota</taxon>
        <taxon>Gammaproteobacteria</taxon>
        <taxon>Oceanospirillales</taxon>
        <taxon>Oceanospirillaceae</taxon>
        <taxon>Thalassolituus</taxon>
    </lineage>
</organism>
<name>A0ABS7ZVG4_9GAMM</name>
<proteinExistence type="inferred from homology"/>
<keyword evidence="4 7" id="KW-0812">Transmembrane</keyword>
<feature type="transmembrane region" description="Helical" evidence="7">
    <location>
        <begin position="229"/>
        <end position="249"/>
    </location>
</feature>
<dbReference type="InterPro" id="IPR014047">
    <property type="entry name" value="Chr_Tranpt_l_chain"/>
</dbReference>
<feature type="transmembrane region" description="Helical" evidence="7">
    <location>
        <begin position="205"/>
        <end position="223"/>
    </location>
</feature>
<feature type="transmembrane region" description="Helical" evidence="7">
    <location>
        <begin position="352"/>
        <end position="370"/>
    </location>
</feature>
<dbReference type="EMBL" id="JAEDAH010000102">
    <property type="protein sequence ID" value="MCA6065208.1"/>
    <property type="molecule type" value="Genomic_DNA"/>
</dbReference>
<dbReference type="Pfam" id="PF02417">
    <property type="entry name" value="Chromate_transp"/>
    <property type="match status" value="2"/>
</dbReference>
<dbReference type="Proteomes" id="UP000714380">
    <property type="component" value="Unassembled WGS sequence"/>
</dbReference>
<evidence type="ECO:0000256" key="6">
    <source>
        <dbReference type="ARBA" id="ARBA00023136"/>
    </source>
</evidence>
<evidence type="ECO:0000313" key="8">
    <source>
        <dbReference type="EMBL" id="MCA6065208.1"/>
    </source>
</evidence>
<keyword evidence="5 7" id="KW-1133">Transmembrane helix</keyword>
<feature type="transmembrane region" description="Helical" evidence="7">
    <location>
        <begin position="111"/>
        <end position="132"/>
    </location>
</feature>
<comment type="subcellular location">
    <subcellularLocation>
        <location evidence="1">Cell membrane</location>
        <topology evidence="1">Multi-pass membrane protein</topology>
    </subcellularLocation>
</comment>
<dbReference type="PIRSF" id="PIRSF004810">
    <property type="entry name" value="ChrA"/>
    <property type="match status" value="1"/>
</dbReference>
<comment type="similarity">
    <text evidence="2">Belongs to the chromate ion transporter (CHR) (TC 2.A.51) family.</text>
</comment>
<feature type="transmembrane region" description="Helical" evidence="7">
    <location>
        <begin position="292"/>
        <end position="314"/>
    </location>
</feature>
<evidence type="ECO:0000256" key="5">
    <source>
        <dbReference type="ARBA" id="ARBA00022989"/>
    </source>
</evidence>
<evidence type="ECO:0000256" key="1">
    <source>
        <dbReference type="ARBA" id="ARBA00004651"/>
    </source>
</evidence>
<feature type="transmembrane region" description="Helical" evidence="7">
    <location>
        <begin position="144"/>
        <end position="172"/>
    </location>
</feature>
<evidence type="ECO:0000256" key="4">
    <source>
        <dbReference type="ARBA" id="ARBA00022692"/>
    </source>
</evidence>